<name>A0A0C5C147_9ARCH</name>
<dbReference type="STRING" id="1582439.NPIRD3C_1825"/>
<keyword evidence="3" id="KW-1185">Reference proteome</keyword>
<dbReference type="OrthoDB" id="2830at2157"/>
<accession>A0A0C5C147</accession>
<dbReference type="InterPro" id="IPR041213">
    <property type="entry name" value="NitrOD1"/>
</dbReference>
<dbReference type="GeneID" id="41600921"/>
<organism evidence="2 3">
    <name type="scientific">Nitrosopumilus piranensis</name>
    <dbReference type="NCBI Taxonomy" id="1582439"/>
    <lineage>
        <taxon>Archaea</taxon>
        <taxon>Nitrososphaerota</taxon>
        <taxon>Nitrososphaeria</taxon>
        <taxon>Nitrosopumilales</taxon>
        <taxon>Nitrosopumilaceae</taxon>
        <taxon>Nitrosopumilus</taxon>
    </lineage>
</organism>
<reference evidence="3" key="1">
    <citation type="submission" date="2015-02" db="EMBL/GenBank/DDBJ databases">
        <title>Characterization of two novel Thaumarchaeota isolated from the Northern Adriatic Sea.</title>
        <authorList>
            <person name="Bayer B."/>
            <person name="Vojvoda J."/>
            <person name="Offre P."/>
            <person name="Srivastava A."/>
            <person name="Elisabeth N."/>
            <person name="Garcia J.A.L."/>
            <person name="Schleper C."/>
            <person name="Herndl G.J."/>
        </authorList>
    </citation>
    <scope>NUCLEOTIDE SEQUENCE [LARGE SCALE GENOMIC DNA]</scope>
    <source>
        <strain evidence="3">D3C</strain>
    </source>
</reference>
<dbReference type="KEGG" id="nid:NPIRD3C_1825"/>
<evidence type="ECO:0000313" key="3">
    <source>
        <dbReference type="Proteomes" id="UP000032027"/>
    </source>
</evidence>
<dbReference type="PATRIC" id="fig|1582439.9.peg.1881"/>
<sequence length="86" mass="10085">MNQRSNHKQMLEKTTDDWYDGDQTDSFWNAYRTISYKFKGDDTINTVELTRFQYENFKTLPVVEYCKIEVSRPKIFGPSLMGAGTS</sequence>
<dbReference type="HOGENOM" id="CLU_2490286_0_0_2"/>
<protein>
    <recommendedName>
        <fullName evidence="1">Nitrosopumilus output domain-containing protein</fullName>
    </recommendedName>
</protein>
<dbReference type="EMBL" id="CP010868">
    <property type="protein sequence ID" value="AJM93035.1"/>
    <property type="molecule type" value="Genomic_DNA"/>
</dbReference>
<dbReference type="Pfam" id="PF18549">
    <property type="entry name" value="NitrOD1"/>
    <property type="match status" value="1"/>
</dbReference>
<evidence type="ECO:0000313" key="2">
    <source>
        <dbReference type="EMBL" id="AJM93035.1"/>
    </source>
</evidence>
<gene>
    <name evidence="2" type="ORF">NPIRD3C_1825</name>
</gene>
<proteinExistence type="predicted"/>
<dbReference type="RefSeq" id="WP_148703769.1">
    <property type="nucleotide sequence ID" value="NZ_CP010868.1"/>
</dbReference>
<reference evidence="2 3" key="3">
    <citation type="journal article" date="2019" name="Int. J. Syst. Evol. Microbiol.">
        <title>Nitrosopumilus adriaticus sp. nov. and Nitrosopumilus piranensis sp. nov., two ammonia-oxidizing archaea from the Adriatic Sea and members of the class Nitrososphaeria.</title>
        <authorList>
            <person name="Bayer B."/>
            <person name="Vojvoda J."/>
            <person name="Reinthaler T."/>
            <person name="Reyes C."/>
            <person name="Pinto M."/>
            <person name="Herndl G.J."/>
        </authorList>
    </citation>
    <scope>NUCLEOTIDE SEQUENCE [LARGE SCALE GENOMIC DNA]</scope>
    <source>
        <strain evidence="2 3">D3C</strain>
    </source>
</reference>
<dbReference type="Proteomes" id="UP000032027">
    <property type="component" value="Chromosome"/>
</dbReference>
<dbReference type="AlphaFoldDB" id="A0A0C5C147"/>
<feature type="domain" description="Nitrosopumilus output" evidence="1">
    <location>
        <begin position="33"/>
        <end position="68"/>
    </location>
</feature>
<reference evidence="2 3" key="2">
    <citation type="journal article" date="2016" name="ISME J.">
        <title>Physiological and genomic characterization of two novel marine thaumarchaeal strains indicates niche differentiation.</title>
        <authorList>
            <person name="Bayer B."/>
            <person name="Vojvoda J."/>
            <person name="Offre P."/>
            <person name="Alves R.J."/>
            <person name="Elisabeth N.H."/>
            <person name="Garcia J.A."/>
            <person name="Volland J.M."/>
            <person name="Srivastava A."/>
            <person name="Schleper C."/>
            <person name="Herndl G.J."/>
        </authorList>
    </citation>
    <scope>NUCLEOTIDE SEQUENCE [LARGE SCALE GENOMIC DNA]</scope>
    <source>
        <strain evidence="2 3">D3C</strain>
    </source>
</reference>
<evidence type="ECO:0000259" key="1">
    <source>
        <dbReference type="Pfam" id="PF18549"/>
    </source>
</evidence>